<organism evidence="3 4">
    <name type="scientific">Saccharomyces pastorianus</name>
    <name type="common">Lager yeast</name>
    <name type="synonym">Saccharomyces cerevisiae x Saccharomyces eubayanus</name>
    <dbReference type="NCBI Taxonomy" id="27292"/>
    <lineage>
        <taxon>Eukaryota</taxon>
        <taxon>Fungi</taxon>
        <taxon>Dikarya</taxon>
        <taxon>Ascomycota</taxon>
        <taxon>Saccharomycotina</taxon>
        <taxon>Saccharomycetes</taxon>
        <taxon>Saccharomycetales</taxon>
        <taxon>Saccharomycetaceae</taxon>
        <taxon>Saccharomyces</taxon>
    </lineage>
</organism>
<feature type="region of interest" description="Disordered" evidence="1">
    <location>
        <begin position="161"/>
        <end position="180"/>
    </location>
</feature>
<dbReference type="Gene3D" id="3.40.50.1820">
    <property type="entry name" value="alpha/beta hydrolase"/>
    <property type="match status" value="1"/>
</dbReference>
<dbReference type="SMART" id="SM01127">
    <property type="entry name" value="DDHD"/>
    <property type="match status" value="1"/>
</dbReference>
<feature type="region of interest" description="Disordered" evidence="1">
    <location>
        <begin position="311"/>
        <end position="340"/>
    </location>
</feature>
<dbReference type="OrthoDB" id="69269at2759"/>
<dbReference type="PROSITE" id="PS51043">
    <property type="entry name" value="DDHD"/>
    <property type="match status" value="1"/>
</dbReference>
<dbReference type="EMBL" id="CP048996">
    <property type="protein sequence ID" value="QID82374.1"/>
    <property type="molecule type" value="Genomic_DNA"/>
</dbReference>
<sequence>MLRFTHRGLPSSTRFRNIFVRLNHIYVPWFYAIDVPNSKPYLPTYQTLHSPKKFKPFSVNDSNRLEKASKRQERRPVLVNEDYLFKVDLSHMELSPTYWEGPTYQVRRGVWFDSSNQPLSSDLTSEIEGLYKQLKFDDSNDDPTTTPPAESQDIFRLKGKYPVDKENEGEQKNGSSNKDENESTFKFILFANKQTAFLLSDLDGGKLQLAYLRSNLAQSLPINATMITRSYKYPSSATTKQTSTSFKAAKTPQTEVADGSNSSKSRSIETKLEKKVSNLFNLSDFLQLFNGNASKDQDDAQSLEKQMETDYNNADNSQGANASSKLKDGKNSGASDRQIRSNRRDVDNLILCVHGIGQTLGKKYEYVNFAHTVNLLRSNMKKIYNNSEKLQSLNTASDYKSNCNVQVLPITWRHSISFQTDAKEENIENPDLPTLSQVTVNGVLPLRKLLADGLLDILLYVEPYYQDMILQQVTSQLNKTYRIFKEFNPEFDGKVHLVGHSLGSMILFDILSKQKKYELEFQVDNLFFIGSPIGLLKLIQRTKIGDRPEFPNDLERKLTVQRPQCKDIYNVYHVCDPISYRMEPLVSKEMAHYEQTYLPHCSEAYGLTSKVLEFGENIWKDLPGTDENNLQSKKTSPEKKEVKLSENLTRMLTGLNYTGRLDYAMSPSLLEVDFISAIKSHVSYFEEPDIAAFILKEILSKHENASEIYVKRKTG</sequence>
<evidence type="ECO:0000313" key="4">
    <source>
        <dbReference type="Proteomes" id="UP000501346"/>
    </source>
</evidence>
<feature type="region of interest" description="Disordered" evidence="1">
    <location>
        <begin position="238"/>
        <end position="268"/>
    </location>
</feature>
<protein>
    <recommendedName>
        <fullName evidence="2">DDHD domain-containing protein</fullName>
    </recommendedName>
</protein>
<dbReference type="Pfam" id="PF23463">
    <property type="entry name" value="WWE_2"/>
    <property type="match status" value="1"/>
</dbReference>
<evidence type="ECO:0000259" key="2">
    <source>
        <dbReference type="PROSITE" id="PS51043"/>
    </source>
</evidence>
<dbReference type="PANTHER" id="PTHR23509:SF10">
    <property type="entry name" value="LD21067P"/>
    <property type="match status" value="1"/>
</dbReference>
<feature type="compositionally biased region" description="Polar residues" evidence="1">
    <location>
        <begin position="311"/>
        <end position="324"/>
    </location>
</feature>
<dbReference type="InterPro" id="IPR029058">
    <property type="entry name" value="AB_hydrolase_fold"/>
</dbReference>
<accession>A0A6C1E1H4</accession>
<dbReference type="GO" id="GO:0046872">
    <property type="term" value="F:metal ion binding"/>
    <property type="evidence" value="ECO:0007669"/>
    <property type="project" value="InterPro"/>
</dbReference>
<dbReference type="Pfam" id="PF23465">
    <property type="entry name" value="DUF7131"/>
    <property type="match status" value="1"/>
</dbReference>
<reference evidence="3 4" key="1">
    <citation type="journal article" date="2019" name="BMC Genomics">
        <title>Chromosome level assembly and comparative genome analysis confirm lager-brewing yeasts originated from a single hybridization.</title>
        <authorList>
            <person name="Salazar A.N."/>
            <person name="Gorter de Vries A.R."/>
            <person name="van den Broek M."/>
            <person name="Brouwers N."/>
            <person name="de la Torre Cortes P."/>
            <person name="Kuijpers N.G.A."/>
            <person name="Daran J.G."/>
            <person name="Abeel T."/>
        </authorList>
    </citation>
    <scope>NUCLEOTIDE SEQUENCE [LARGE SCALE GENOMIC DNA]</scope>
    <source>
        <strain evidence="3 4">CBS 1483</strain>
    </source>
</reference>
<name>A0A6C1E1H4_SACPS</name>
<dbReference type="InterPro" id="IPR055555">
    <property type="entry name" value="PA-PLA1_DUF7131"/>
</dbReference>
<dbReference type="InterPro" id="IPR004177">
    <property type="entry name" value="DDHD_dom"/>
</dbReference>
<keyword evidence="4" id="KW-1185">Reference proteome</keyword>
<evidence type="ECO:0000313" key="3">
    <source>
        <dbReference type="EMBL" id="QID82374.1"/>
    </source>
</evidence>
<dbReference type="AlphaFoldDB" id="A0A6C1E1H4"/>
<dbReference type="GO" id="GO:0005737">
    <property type="term" value="C:cytoplasm"/>
    <property type="evidence" value="ECO:0007669"/>
    <property type="project" value="TreeGrafter"/>
</dbReference>
<gene>
    <name evidence="3" type="ORF">GRS66_004794</name>
</gene>
<dbReference type="InterPro" id="IPR058055">
    <property type="entry name" value="PA-PLA1"/>
</dbReference>
<dbReference type="Proteomes" id="UP000501346">
    <property type="component" value="Chromosome ScXV-ScXI"/>
</dbReference>
<feature type="compositionally biased region" description="Polar residues" evidence="1">
    <location>
        <begin position="238"/>
        <end position="265"/>
    </location>
</feature>
<dbReference type="GO" id="GO:0004620">
    <property type="term" value="F:phospholipase activity"/>
    <property type="evidence" value="ECO:0007669"/>
    <property type="project" value="TreeGrafter"/>
</dbReference>
<dbReference type="InterPro" id="IPR057826">
    <property type="entry name" value="WWE_C20G8.02"/>
</dbReference>
<evidence type="ECO:0000256" key="1">
    <source>
        <dbReference type="SAM" id="MobiDB-lite"/>
    </source>
</evidence>
<dbReference type="SUPFAM" id="SSF53474">
    <property type="entry name" value="alpha/beta-Hydrolases"/>
    <property type="match status" value="1"/>
</dbReference>
<proteinExistence type="predicted"/>
<dbReference type="Pfam" id="PF02862">
    <property type="entry name" value="DDHD"/>
    <property type="match status" value="2"/>
</dbReference>
<dbReference type="PANTHER" id="PTHR23509">
    <property type="entry name" value="PA-PL1 PHOSPHOLIPASE FAMILY"/>
    <property type="match status" value="1"/>
</dbReference>
<feature type="domain" description="DDHD" evidence="2">
    <location>
        <begin position="519"/>
        <end position="700"/>
    </location>
</feature>